<keyword evidence="4" id="KW-0614">Plasmid</keyword>
<dbReference type="NCBIfam" id="NF006058">
    <property type="entry name" value="PRK08206.1"/>
    <property type="match status" value="1"/>
</dbReference>
<dbReference type="PANTHER" id="PTHR42937">
    <property type="match status" value="1"/>
</dbReference>
<dbReference type="InterPro" id="IPR001926">
    <property type="entry name" value="TrpB-like_PALP"/>
</dbReference>
<dbReference type="PATRIC" id="fig|937777.3.peg.4064"/>
<reference evidence="5" key="1">
    <citation type="submission" date="2012-03" db="EMBL/GenBank/DDBJ databases">
        <title>Complete sequence of plasmid 1 of Deinococcus peraridilitoris DSM 19664.</title>
        <authorList>
            <person name="Lucas S."/>
            <person name="Copeland A."/>
            <person name="Lapidus A."/>
            <person name="Glavina del Rio T."/>
            <person name="Dalin E."/>
            <person name="Tice H."/>
            <person name="Bruce D."/>
            <person name="Goodwin L."/>
            <person name="Pitluck S."/>
            <person name="Peters L."/>
            <person name="Mikhailova N."/>
            <person name="Lu M."/>
            <person name="Kyrpides N."/>
            <person name="Mavromatis K."/>
            <person name="Ivanova N."/>
            <person name="Brettin T."/>
            <person name="Detter J.C."/>
            <person name="Han C."/>
            <person name="Larimer F."/>
            <person name="Land M."/>
            <person name="Hauser L."/>
            <person name="Markowitz V."/>
            <person name="Cheng J.-F."/>
            <person name="Hugenholtz P."/>
            <person name="Woyke T."/>
            <person name="Wu D."/>
            <person name="Pukall R."/>
            <person name="Steenblock K."/>
            <person name="Brambilla E."/>
            <person name="Klenk H.-P."/>
            <person name="Eisen J.A."/>
        </authorList>
    </citation>
    <scope>NUCLEOTIDE SEQUENCE [LARGE SCALE GENOMIC DNA]</scope>
    <source>
        <strain evidence="5">DSM 19664 / LMG 22246 / CIP 109416 / KR-200</strain>
        <plasmid evidence="5">Plasmid pDEIPE01</plasmid>
    </source>
</reference>
<evidence type="ECO:0000313" key="5">
    <source>
        <dbReference type="Proteomes" id="UP000010467"/>
    </source>
</evidence>
<dbReference type="AlphaFoldDB" id="L0A7K7"/>
<dbReference type="InterPro" id="IPR036052">
    <property type="entry name" value="TrpB-like_PALP_sf"/>
</dbReference>
<comment type="cofactor">
    <cofactor evidence="1">
        <name>pyridoxal 5'-phosphate</name>
        <dbReference type="ChEBI" id="CHEBI:597326"/>
    </cofactor>
</comment>
<evidence type="ECO:0000256" key="1">
    <source>
        <dbReference type="ARBA" id="ARBA00001933"/>
    </source>
</evidence>
<gene>
    <name evidence="4" type="ordered locus">Deipe_4046</name>
</gene>
<protein>
    <submittedName>
        <fullName evidence="4">Threonine dehydratase</fullName>
    </submittedName>
</protein>
<keyword evidence="5" id="KW-1185">Reference proteome</keyword>
<evidence type="ECO:0000259" key="3">
    <source>
        <dbReference type="Pfam" id="PF00291"/>
    </source>
</evidence>
<dbReference type="HOGENOM" id="CLU_021802_8_4_0"/>
<dbReference type="Pfam" id="PF00291">
    <property type="entry name" value="PALP"/>
    <property type="match status" value="1"/>
</dbReference>
<dbReference type="OrthoDB" id="34584at2"/>
<geneLocation type="plasmid" evidence="4 5">
    <name>pDEIPE01</name>
</geneLocation>
<dbReference type="RefSeq" id="WP_015231336.1">
    <property type="nucleotide sequence ID" value="NC_019789.1"/>
</dbReference>
<name>L0A7K7_DEIPD</name>
<feature type="domain" description="Tryptophan synthase beta chain-like PALP" evidence="3">
    <location>
        <begin position="34"/>
        <end position="338"/>
    </location>
</feature>
<dbReference type="Proteomes" id="UP000010467">
    <property type="component" value="Plasmid pDEIPE01"/>
</dbReference>
<organism evidence="4 5">
    <name type="scientific">Deinococcus peraridilitoris (strain DSM 19664 / LMG 22246 / CIP 109416 / KR-200)</name>
    <dbReference type="NCBI Taxonomy" id="937777"/>
    <lineage>
        <taxon>Bacteria</taxon>
        <taxon>Thermotogati</taxon>
        <taxon>Deinococcota</taxon>
        <taxon>Deinococci</taxon>
        <taxon>Deinococcales</taxon>
        <taxon>Deinococcaceae</taxon>
        <taxon>Deinococcus</taxon>
    </lineage>
</organism>
<dbReference type="EMBL" id="CP003383">
    <property type="protein sequence ID" value="AFZ69434.1"/>
    <property type="molecule type" value="Genomic_DNA"/>
</dbReference>
<dbReference type="KEGG" id="dpd:Deipe_4046"/>
<dbReference type="PANTHER" id="PTHR42937:SF1">
    <property type="entry name" value="DIAMINOPROPIONATE AMMONIA-LYASE"/>
    <property type="match status" value="1"/>
</dbReference>
<sequence length="390" mass="41699">MNTERARLYWNEHPQRWGELPDADGLGAFHARLPGYAPTPLRAAPSAARQLGVRQVWVKDESDRLGLPAYKILGASWATYRALEARFGPFQPWCTLEELSRQLRAHLPLELVCATDGNHGRAVARMARWLGLNARILVPADMASARVDAIAQEGATVQVVRGTYDDAVMQAARLVGERSLVISDTAWEGYEQIPRCVVEGYATIFREIDGQLAVLGEAPPEVVAAQMGVGALAASVVRHYRRAGASSRVVGVEPTRAPCVLESVLAGGLVSVPGPHDSIMAGLNCGRPSPVAWPWVSQGIDAFLAVPDERAREAMRLLARDGIVSGESGAAGLAGFIELFTGAGREERRERLGLTADSALLVISTEGATDPVGYARVVGQVATRGTQGLS</sequence>
<dbReference type="Gene3D" id="3.40.50.1100">
    <property type="match status" value="2"/>
</dbReference>
<evidence type="ECO:0000256" key="2">
    <source>
        <dbReference type="ARBA" id="ARBA00022898"/>
    </source>
</evidence>
<accession>L0A7K7</accession>
<keyword evidence="2" id="KW-0663">Pyridoxal phosphate</keyword>
<dbReference type="SUPFAM" id="SSF53686">
    <property type="entry name" value="Tryptophan synthase beta subunit-like PLP-dependent enzymes"/>
    <property type="match status" value="1"/>
</dbReference>
<proteinExistence type="predicted"/>
<evidence type="ECO:0000313" key="4">
    <source>
        <dbReference type="EMBL" id="AFZ69434.1"/>
    </source>
</evidence>